<reference evidence="15" key="1">
    <citation type="submission" date="2021-12" db="EMBL/GenBank/DDBJ databases">
        <authorList>
            <person name="King R."/>
        </authorList>
    </citation>
    <scope>NUCLEOTIDE SEQUENCE</scope>
</reference>
<keyword evidence="5 13" id="KW-1133">Transmembrane helix</keyword>
<feature type="transmembrane region" description="Helical" evidence="13">
    <location>
        <begin position="120"/>
        <end position="138"/>
    </location>
</feature>
<name>A0ABN8AVX0_CHISP</name>
<evidence type="ECO:0000256" key="1">
    <source>
        <dbReference type="ARBA" id="ARBA00004651"/>
    </source>
</evidence>
<dbReference type="CDD" id="cd15096">
    <property type="entry name" value="7tmA_AstA_R_insect"/>
    <property type="match status" value="1"/>
</dbReference>
<keyword evidence="11 12" id="KW-0807">Transducer</keyword>
<feature type="transmembrane region" description="Helical" evidence="13">
    <location>
        <begin position="159"/>
        <end position="179"/>
    </location>
</feature>
<dbReference type="EMBL" id="OU963903">
    <property type="protein sequence ID" value="CAH0398092.1"/>
    <property type="molecule type" value="Genomic_DNA"/>
</dbReference>
<evidence type="ECO:0000256" key="10">
    <source>
        <dbReference type="ARBA" id="ARBA00023180"/>
    </source>
</evidence>
<keyword evidence="16" id="KW-1185">Reference proteome</keyword>
<dbReference type="PANTHER" id="PTHR45695:SF23">
    <property type="entry name" value="GALANIN-LIKE G-PROTEIN COUPLED RECEPTOR NPR-9"/>
    <property type="match status" value="1"/>
</dbReference>
<keyword evidence="6 12" id="KW-0297">G-protein coupled receptor</keyword>
<sequence length="410" mass="46012">MDPTEDEFYSMCLNLTNEEASLGSCNFSSEYENGELLEKVVSRVVPIFFGFIGIVGLVGNALVVLVVAANPGMRSTTNLLIINLAVADLLFVIFCVPFTATDYVMPRWPFGDWWCKVVQYFIVVTAHASVYTLVLMSLDRFMAVVHPIASMSIRTEKNALLAIACIWVVILTTAIPVGICHGEREYAYYHRNHSSCVFLEEQGYSKLGFQMSFFLSSYVIPLALISVLYMCMLTRLWKSAPGGRVSAESRRGRKKVTRMVVVVVVVFAVCWCPIQIILLVKALDAYNITYFTVTAQIVSHVLAYMNSCVNPVLYAFLSENFRVAFRKVSHIWTVSHLDSGIEISVRFEKLSVRSELLGPGQLVHGVNNDDSEFEEDDDFPLSMYLPTKLDETEHQTENSLIESTMMAVKA</sequence>
<dbReference type="InterPro" id="IPR017452">
    <property type="entry name" value="GPCR_Rhodpsn_7TM"/>
</dbReference>
<keyword evidence="4 12" id="KW-0812">Transmembrane</keyword>
<evidence type="ECO:0000256" key="12">
    <source>
        <dbReference type="RuleBase" id="RU000688"/>
    </source>
</evidence>
<evidence type="ECO:0000256" key="9">
    <source>
        <dbReference type="ARBA" id="ARBA00023170"/>
    </source>
</evidence>
<proteinExistence type="inferred from homology"/>
<dbReference type="PANTHER" id="PTHR45695">
    <property type="entry name" value="LEUCOKININ RECEPTOR-RELATED"/>
    <property type="match status" value="1"/>
</dbReference>
<dbReference type="Gene3D" id="1.20.1070.10">
    <property type="entry name" value="Rhodopsin 7-helix transmembrane proteins"/>
    <property type="match status" value="1"/>
</dbReference>
<dbReference type="InterPro" id="IPR000405">
    <property type="entry name" value="Galanin_rcpt"/>
</dbReference>
<gene>
    <name evidence="15" type="ORF">CHILSU_LOCUS1201</name>
</gene>
<evidence type="ECO:0000259" key="14">
    <source>
        <dbReference type="PROSITE" id="PS50262"/>
    </source>
</evidence>
<dbReference type="PROSITE" id="PS50262">
    <property type="entry name" value="G_PROTEIN_RECEP_F1_2"/>
    <property type="match status" value="1"/>
</dbReference>
<evidence type="ECO:0000313" key="15">
    <source>
        <dbReference type="EMBL" id="CAH0398092.1"/>
    </source>
</evidence>
<feature type="transmembrane region" description="Helical" evidence="13">
    <location>
        <begin position="297"/>
        <end position="317"/>
    </location>
</feature>
<keyword evidence="7 13" id="KW-0472">Membrane</keyword>
<comment type="subcellular location">
    <subcellularLocation>
        <location evidence="1">Cell membrane</location>
        <topology evidence="1">Multi-pass membrane protein</topology>
    </subcellularLocation>
</comment>
<dbReference type="Proteomes" id="UP001153292">
    <property type="component" value="Chromosome 10"/>
</dbReference>
<organism evidence="15 16">
    <name type="scientific">Chilo suppressalis</name>
    <name type="common">Asiatic rice borer moth</name>
    <dbReference type="NCBI Taxonomy" id="168631"/>
    <lineage>
        <taxon>Eukaryota</taxon>
        <taxon>Metazoa</taxon>
        <taxon>Ecdysozoa</taxon>
        <taxon>Arthropoda</taxon>
        <taxon>Hexapoda</taxon>
        <taxon>Insecta</taxon>
        <taxon>Pterygota</taxon>
        <taxon>Neoptera</taxon>
        <taxon>Endopterygota</taxon>
        <taxon>Lepidoptera</taxon>
        <taxon>Glossata</taxon>
        <taxon>Ditrysia</taxon>
        <taxon>Pyraloidea</taxon>
        <taxon>Crambidae</taxon>
        <taxon>Crambinae</taxon>
        <taxon>Chilo</taxon>
    </lineage>
</organism>
<evidence type="ECO:0000256" key="6">
    <source>
        <dbReference type="ARBA" id="ARBA00023040"/>
    </source>
</evidence>
<dbReference type="PRINTS" id="PR00663">
    <property type="entry name" value="GALANINR"/>
</dbReference>
<protein>
    <recommendedName>
        <fullName evidence="14">G-protein coupled receptors family 1 profile domain-containing protein</fullName>
    </recommendedName>
</protein>
<evidence type="ECO:0000256" key="5">
    <source>
        <dbReference type="ARBA" id="ARBA00022989"/>
    </source>
</evidence>
<evidence type="ECO:0000256" key="2">
    <source>
        <dbReference type="ARBA" id="ARBA00010663"/>
    </source>
</evidence>
<keyword evidence="3" id="KW-1003">Cell membrane</keyword>
<feature type="transmembrane region" description="Helical" evidence="13">
    <location>
        <begin position="80"/>
        <end position="100"/>
    </location>
</feature>
<keyword evidence="10" id="KW-0325">Glycoprotein</keyword>
<dbReference type="PRINTS" id="PR00237">
    <property type="entry name" value="GPCRRHODOPSN"/>
</dbReference>
<accession>A0ABN8AVX0</accession>
<evidence type="ECO:0000313" key="16">
    <source>
        <dbReference type="Proteomes" id="UP001153292"/>
    </source>
</evidence>
<keyword evidence="8" id="KW-1015">Disulfide bond</keyword>
<evidence type="ECO:0000256" key="11">
    <source>
        <dbReference type="ARBA" id="ARBA00023224"/>
    </source>
</evidence>
<evidence type="ECO:0000256" key="13">
    <source>
        <dbReference type="SAM" id="Phobius"/>
    </source>
</evidence>
<feature type="transmembrane region" description="Helical" evidence="13">
    <location>
        <begin position="47"/>
        <end position="68"/>
    </location>
</feature>
<evidence type="ECO:0000256" key="7">
    <source>
        <dbReference type="ARBA" id="ARBA00023136"/>
    </source>
</evidence>
<dbReference type="PROSITE" id="PS00237">
    <property type="entry name" value="G_PROTEIN_RECEP_F1_1"/>
    <property type="match status" value="1"/>
</dbReference>
<comment type="similarity">
    <text evidence="2 12">Belongs to the G-protein coupled receptor 1 family.</text>
</comment>
<dbReference type="SUPFAM" id="SSF81321">
    <property type="entry name" value="Family A G protein-coupled receptor-like"/>
    <property type="match status" value="1"/>
</dbReference>
<feature type="domain" description="G-protein coupled receptors family 1 profile" evidence="14">
    <location>
        <begin position="59"/>
        <end position="314"/>
    </location>
</feature>
<feature type="transmembrane region" description="Helical" evidence="13">
    <location>
        <begin position="213"/>
        <end position="236"/>
    </location>
</feature>
<keyword evidence="9 12" id="KW-0675">Receptor</keyword>
<feature type="transmembrane region" description="Helical" evidence="13">
    <location>
        <begin position="256"/>
        <end position="277"/>
    </location>
</feature>
<evidence type="ECO:0000256" key="3">
    <source>
        <dbReference type="ARBA" id="ARBA00022475"/>
    </source>
</evidence>
<evidence type="ECO:0000256" key="8">
    <source>
        <dbReference type="ARBA" id="ARBA00023157"/>
    </source>
</evidence>
<dbReference type="InterPro" id="IPR000276">
    <property type="entry name" value="GPCR_Rhodpsn"/>
</dbReference>
<dbReference type="Pfam" id="PF00001">
    <property type="entry name" value="7tm_1"/>
    <property type="match status" value="1"/>
</dbReference>
<evidence type="ECO:0000256" key="4">
    <source>
        <dbReference type="ARBA" id="ARBA00022692"/>
    </source>
</evidence>
<dbReference type="SMART" id="SM01381">
    <property type="entry name" value="7TM_GPCR_Srsx"/>
    <property type="match status" value="1"/>
</dbReference>